<dbReference type="RefSeq" id="WP_211304813.1">
    <property type="nucleotide sequence ID" value="NZ_PVTF01000018.1"/>
</dbReference>
<dbReference type="InterPro" id="IPR009057">
    <property type="entry name" value="Homeodomain-like_sf"/>
</dbReference>
<dbReference type="Pfam" id="PF00440">
    <property type="entry name" value="TetR_N"/>
    <property type="match status" value="1"/>
</dbReference>
<reference evidence="4 5" key="1">
    <citation type="submission" date="2018-03" db="EMBL/GenBank/DDBJ databases">
        <title>Genomic Encyclopedia of Archaeal and Bacterial Type Strains, Phase II (KMG-II): from individual species to whole genera.</title>
        <authorList>
            <person name="Goeker M."/>
        </authorList>
    </citation>
    <scope>NUCLEOTIDE SEQUENCE [LARGE SCALE GENOMIC DNA]</scope>
    <source>
        <strain evidence="4 5">DSM 44720</strain>
    </source>
</reference>
<gene>
    <name evidence="4" type="ORF">CLV43_118153</name>
</gene>
<evidence type="ECO:0000256" key="1">
    <source>
        <dbReference type="ARBA" id="ARBA00023125"/>
    </source>
</evidence>
<proteinExistence type="predicted"/>
<protein>
    <submittedName>
        <fullName evidence="4">TetR family transcriptional regulator</fullName>
    </submittedName>
</protein>
<dbReference type="InterPro" id="IPR041583">
    <property type="entry name" value="TetR_C_31"/>
</dbReference>
<sequence length="204" mass="21574">MSDRTDLLADAAIHVVATHGMRGLTHRAVDARAGVPQGSTSAYFRTRKALVEGLVRRLADVETADIDATRLTSQTSDGPPDLDRVAAGVAALLDHWLGAGRDRSLARFACLLEATHHPELRTILAYGDRPRAQARELVAALGSTDPERDGHDLVSFVDGLLFYRLAGGGAAHAPAPGTPESLAELHRAALAALTGVLARRSPAR</sequence>
<comment type="caution">
    <text evidence="4">The sequence shown here is derived from an EMBL/GenBank/DDBJ whole genome shotgun (WGS) entry which is preliminary data.</text>
</comment>
<accession>A0A2T0SL52</accession>
<evidence type="ECO:0000313" key="4">
    <source>
        <dbReference type="EMBL" id="PRY34125.1"/>
    </source>
</evidence>
<dbReference type="EMBL" id="PVTF01000018">
    <property type="protein sequence ID" value="PRY34125.1"/>
    <property type="molecule type" value="Genomic_DNA"/>
</dbReference>
<dbReference type="GO" id="GO:0003677">
    <property type="term" value="F:DNA binding"/>
    <property type="evidence" value="ECO:0007669"/>
    <property type="project" value="UniProtKB-UniRule"/>
</dbReference>
<feature type="domain" description="HTH tetR-type" evidence="3">
    <location>
        <begin position="2"/>
        <end position="62"/>
    </location>
</feature>
<dbReference type="Pfam" id="PF17940">
    <property type="entry name" value="TetR_C_31"/>
    <property type="match status" value="1"/>
</dbReference>
<dbReference type="AlphaFoldDB" id="A0A2T0SL52"/>
<feature type="DNA-binding region" description="H-T-H motif" evidence="2">
    <location>
        <begin position="25"/>
        <end position="44"/>
    </location>
</feature>
<keyword evidence="1 2" id="KW-0238">DNA-binding</keyword>
<evidence type="ECO:0000313" key="5">
    <source>
        <dbReference type="Proteomes" id="UP000239494"/>
    </source>
</evidence>
<dbReference type="InterPro" id="IPR001647">
    <property type="entry name" value="HTH_TetR"/>
</dbReference>
<name>A0A2T0SL52_9PSEU</name>
<organism evidence="4 5">
    <name type="scientific">Umezawaea tangerina</name>
    <dbReference type="NCBI Taxonomy" id="84725"/>
    <lineage>
        <taxon>Bacteria</taxon>
        <taxon>Bacillati</taxon>
        <taxon>Actinomycetota</taxon>
        <taxon>Actinomycetes</taxon>
        <taxon>Pseudonocardiales</taxon>
        <taxon>Pseudonocardiaceae</taxon>
        <taxon>Umezawaea</taxon>
    </lineage>
</organism>
<evidence type="ECO:0000256" key="2">
    <source>
        <dbReference type="PROSITE-ProRule" id="PRU00335"/>
    </source>
</evidence>
<dbReference type="Proteomes" id="UP000239494">
    <property type="component" value="Unassembled WGS sequence"/>
</dbReference>
<dbReference type="Gene3D" id="1.10.357.10">
    <property type="entry name" value="Tetracycline Repressor, domain 2"/>
    <property type="match status" value="1"/>
</dbReference>
<dbReference type="SUPFAM" id="SSF46689">
    <property type="entry name" value="Homeodomain-like"/>
    <property type="match status" value="1"/>
</dbReference>
<keyword evidence="5" id="KW-1185">Reference proteome</keyword>
<dbReference type="PROSITE" id="PS50977">
    <property type="entry name" value="HTH_TETR_2"/>
    <property type="match status" value="1"/>
</dbReference>
<evidence type="ECO:0000259" key="3">
    <source>
        <dbReference type="PROSITE" id="PS50977"/>
    </source>
</evidence>